<keyword evidence="4" id="KW-1185">Reference proteome</keyword>
<feature type="compositionally biased region" description="Basic and acidic residues" evidence="1">
    <location>
        <begin position="136"/>
        <end position="151"/>
    </location>
</feature>
<evidence type="ECO:0000313" key="3">
    <source>
        <dbReference type="EMBL" id="CAK9869828.1"/>
    </source>
</evidence>
<proteinExistence type="predicted"/>
<sequence length="347" mass="38524">MRAPQLYFSFSSSPPHLFLFSSLLLLLPARRGFHGPSSLSDYVLLYLHHGELAIEGIKGTSELQNGGQRWHDEGMEGDVKCGKCDEDGVEVQKLEGSEERIGEGEEPAADAQGTEAIVINQKVKGKKQQQQHHQRQQTEPKKPRKEHEIEQKQVGLNTGKDSTAQGEAAGGRMQRCKQPVVQTTLAWRATQQPPQSQPQPMPQSQSEMPQPLAHRRQRRMPRTFSIPIEELEGGLRSLTRNHSSNPVLASTAVVPTTGAKGATKRSKRVAQRLANEEPAPPPLKLPKLHLVLTRKEIQEDWVKITGHKYSGKPKKSTLIQRGLGLCTALTCPSSIRYLNEPQSLQVP</sequence>
<accession>A0ABP1B3Y9</accession>
<evidence type="ECO:0000256" key="1">
    <source>
        <dbReference type="SAM" id="MobiDB-lite"/>
    </source>
</evidence>
<feature type="chain" id="PRO_5045863333" evidence="2">
    <location>
        <begin position="33"/>
        <end position="347"/>
    </location>
</feature>
<keyword evidence="2" id="KW-0732">Signal</keyword>
<protein>
    <submittedName>
        <fullName evidence="3">Uncharacterized protein</fullName>
    </submittedName>
</protein>
<feature type="compositionally biased region" description="Polar residues" evidence="1">
    <location>
        <begin position="154"/>
        <end position="165"/>
    </location>
</feature>
<name>A0ABP1B3Y9_9BRYO</name>
<dbReference type="EMBL" id="OZ023720">
    <property type="protein sequence ID" value="CAK9869828.1"/>
    <property type="molecule type" value="Genomic_DNA"/>
</dbReference>
<feature type="signal peptide" evidence="2">
    <location>
        <begin position="1"/>
        <end position="32"/>
    </location>
</feature>
<dbReference type="Proteomes" id="UP001497522">
    <property type="component" value="Chromosome 19"/>
</dbReference>
<organism evidence="3 4">
    <name type="scientific">Sphagnum jensenii</name>
    <dbReference type="NCBI Taxonomy" id="128206"/>
    <lineage>
        <taxon>Eukaryota</taxon>
        <taxon>Viridiplantae</taxon>
        <taxon>Streptophyta</taxon>
        <taxon>Embryophyta</taxon>
        <taxon>Bryophyta</taxon>
        <taxon>Sphagnophytina</taxon>
        <taxon>Sphagnopsida</taxon>
        <taxon>Sphagnales</taxon>
        <taxon>Sphagnaceae</taxon>
        <taxon>Sphagnum</taxon>
    </lineage>
</organism>
<gene>
    <name evidence="3" type="ORF">CSSPJE1EN2_LOCUS12565</name>
</gene>
<feature type="region of interest" description="Disordered" evidence="1">
    <location>
        <begin position="121"/>
        <end position="214"/>
    </location>
</feature>
<dbReference type="Pfam" id="PF07797">
    <property type="entry name" value="DUF1639"/>
    <property type="match status" value="1"/>
</dbReference>
<evidence type="ECO:0000256" key="2">
    <source>
        <dbReference type="SAM" id="SignalP"/>
    </source>
</evidence>
<dbReference type="InterPro" id="IPR012438">
    <property type="entry name" value="DUF1639"/>
</dbReference>
<evidence type="ECO:0000313" key="4">
    <source>
        <dbReference type="Proteomes" id="UP001497522"/>
    </source>
</evidence>
<reference evidence="3" key="1">
    <citation type="submission" date="2024-03" db="EMBL/GenBank/DDBJ databases">
        <authorList>
            <consortium name="ELIXIR-Norway"/>
            <consortium name="Elixir Norway"/>
        </authorList>
    </citation>
    <scope>NUCLEOTIDE SEQUENCE</scope>
</reference>
<feature type="compositionally biased region" description="Low complexity" evidence="1">
    <location>
        <begin position="202"/>
        <end position="211"/>
    </location>
</feature>
<feature type="compositionally biased region" description="Basic residues" evidence="1">
    <location>
        <begin position="123"/>
        <end position="135"/>
    </location>
</feature>